<dbReference type="Proteomes" id="UP001617351">
    <property type="component" value="Unassembled WGS sequence"/>
</dbReference>
<keyword evidence="2" id="KW-1133">Transmembrane helix</keyword>
<dbReference type="RefSeq" id="WP_365509691.1">
    <property type="nucleotide sequence ID" value="NZ_JBFANW010000204.1"/>
</dbReference>
<dbReference type="EMBL" id="JBIUYY010000018">
    <property type="protein sequence ID" value="MFJ2825584.1"/>
    <property type="molecule type" value="Genomic_DNA"/>
</dbReference>
<keyword evidence="2" id="KW-0812">Transmembrane</keyword>
<organism evidence="3 4">
    <name type="scientific">Streptomyces toxytricini</name>
    <name type="common">Actinomyces toxytricini</name>
    <dbReference type="NCBI Taxonomy" id="67369"/>
    <lineage>
        <taxon>Bacteria</taxon>
        <taxon>Bacillati</taxon>
        <taxon>Actinomycetota</taxon>
        <taxon>Actinomycetes</taxon>
        <taxon>Kitasatosporales</taxon>
        <taxon>Streptomycetaceae</taxon>
        <taxon>Streptomyces</taxon>
    </lineage>
</organism>
<feature type="transmembrane region" description="Helical" evidence="2">
    <location>
        <begin position="43"/>
        <end position="62"/>
    </location>
</feature>
<evidence type="ECO:0000256" key="2">
    <source>
        <dbReference type="SAM" id="Phobius"/>
    </source>
</evidence>
<keyword evidence="4" id="KW-1185">Reference proteome</keyword>
<evidence type="ECO:0000256" key="1">
    <source>
        <dbReference type="SAM" id="MobiDB-lite"/>
    </source>
</evidence>
<name>A0ABW8EQM8_STRT5</name>
<feature type="region of interest" description="Disordered" evidence="1">
    <location>
        <begin position="18"/>
        <end position="37"/>
    </location>
</feature>
<evidence type="ECO:0000313" key="4">
    <source>
        <dbReference type="Proteomes" id="UP001617351"/>
    </source>
</evidence>
<reference evidence="3 4" key="1">
    <citation type="submission" date="2024-10" db="EMBL/GenBank/DDBJ databases">
        <title>The Natural Products Discovery Center: Release of the First 8490 Sequenced Strains for Exploring Actinobacteria Biosynthetic Diversity.</title>
        <authorList>
            <person name="Kalkreuter E."/>
            <person name="Kautsar S.A."/>
            <person name="Yang D."/>
            <person name="Bader C.D."/>
            <person name="Teijaro C.N."/>
            <person name="Fluegel L."/>
            <person name="Davis C.M."/>
            <person name="Simpson J.R."/>
            <person name="Lauterbach L."/>
            <person name="Steele A.D."/>
            <person name="Gui C."/>
            <person name="Meng S."/>
            <person name="Li G."/>
            <person name="Viehrig K."/>
            <person name="Ye F."/>
            <person name="Su P."/>
            <person name="Kiefer A.F."/>
            <person name="Nichols A."/>
            <person name="Cepeda A.J."/>
            <person name="Yan W."/>
            <person name="Fan B."/>
            <person name="Jiang Y."/>
            <person name="Adhikari A."/>
            <person name="Zheng C.-J."/>
            <person name="Schuster L."/>
            <person name="Cowan T.M."/>
            <person name="Smanski M.J."/>
            <person name="Chevrette M.G."/>
            <person name="De Carvalho L.P.S."/>
            <person name="Shen B."/>
        </authorList>
    </citation>
    <scope>NUCLEOTIDE SEQUENCE [LARGE SCALE GENOMIC DNA]</scope>
    <source>
        <strain evidence="3 4">NPDC087220</strain>
    </source>
</reference>
<evidence type="ECO:0000313" key="3">
    <source>
        <dbReference type="EMBL" id="MFJ2825584.1"/>
    </source>
</evidence>
<accession>A0ABW8EQM8</accession>
<proteinExistence type="predicted"/>
<gene>
    <name evidence="3" type="ORF">ACIO7M_31375</name>
</gene>
<keyword evidence="2" id="KW-0472">Membrane</keyword>
<comment type="caution">
    <text evidence="3">The sequence shown here is derived from an EMBL/GenBank/DDBJ whole genome shotgun (WGS) entry which is preliminary data.</text>
</comment>
<evidence type="ECO:0008006" key="5">
    <source>
        <dbReference type="Google" id="ProtNLM"/>
    </source>
</evidence>
<feature type="transmembrane region" description="Helical" evidence="2">
    <location>
        <begin position="68"/>
        <end position="88"/>
    </location>
</feature>
<sequence>MARTGLTAREAAAWDQLAAQLSDADTAPPPARTPDTGRHRARLAVAGALLPTALLLLVAGSATGSGALAWGGVTAWIGAVLTVSHVLGHGPRPPWRP</sequence>
<protein>
    <recommendedName>
        <fullName evidence="5">DUF3040 domain-containing protein</fullName>
    </recommendedName>
</protein>